<sequence length="67" mass="7536">MTDDRAVVRMEHMRRLGYCSAGVRSFFQRHGLDYSAFLRDGIDADKLAETGDGMALAVVEESKNGRR</sequence>
<evidence type="ECO:0000313" key="2">
    <source>
        <dbReference type="Proteomes" id="UP000516126"/>
    </source>
</evidence>
<keyword evidence="2" id="KW-1185">Reference proteome</keyword>
<proteinExistence type="predicted"/>
<evidence type="ECO:0008006" key="3">
    <source>
        <dbReference type="Google" id="ProtNLM"/>
    </source>
</evidence>
<dbReference type="EMBL" id="MT664984">
    <property type="protein sequence ID" value="QNN97194.1"/>
    <property type="molecule type" value="Genomic_DNA"/>
</dbReference>
<accession>A0A7G9UT39</accession>
<organism evidence="1 2">
    <name type="scientific">Xanthomonas phage Xp12</name>
    <dbReference type="NCBI Taxonomy" id="2746072"/>
    <lineage>
        <taxon>Viruses</taxon>
        <taxon>Duplodnaviria</taxon>
        <taxon>Heunggongvirae</taxon>
        <taxon>Uroviricota</taxon>
        <taxon>Caudoviricetes</taxon>
        <taxon>Mesyanzhinovviridae</taxon>
        <taxon>Bradleyvirinae</taxon>
        <taxon>Bosavirus</taxon>
        <taxon>Bosavirus Xp12</taxon>
    </lineage>
</organism>
<dbReference type="RefSeq" id="YP_010738924.1">
    <property type="nucleotide sequence ID" value="NC_073033.1"/>
</dbReference>
<protein>
    <recommendedName>
        <fullName evidence="3">Tail assembly protein</fullName>
    </recommendedName>
</protein>
<dbReference type="KEGG" id="vg:79586306"/>
<name>A0A7G9UT39_9CAUD</name>
<reference evidence="1 2" key="1">
    <citation type="submission" date="2020-06" db="EMBL/GenBank/DDBJ databases">
        <authorList>
            <person name="Tamanaha E."/>
            <person name="Walsh S.E."/>
            <person name="Anton B.P."/>
            <person name="Fomenkov A."/>
            <person name="Xu S.-Y."/>
            <person name="Weigele P.R."/>
        </authorList>
    </citation>
    <scope>NUCLEOTIDE SEQUENCE [LARGE SCALE GENOMIC DNA]</scope>
</reference>
<dbReference type="GeneID" id="79586306"/>
<evidence type="ECO:0000313" key="1">
    <source>
        <dbReference type="EMBL" id="QNN97194.1"/>
    </source>
</evidence>
<dbReference type="Proteomes" id="UP000516126">
    <property type="component" value="Segment"/>
</dbReference>